<feature type="transmembrane region" description="Helical" evidence="5">
    <location>
        <begin position="12"/>
        <end position="36"/>
    </location>
</feature>
<proteinExistence type="predicted"/>
<evidence type="ECO:0000256" key="2">
    <source>
        <dbReference type="ARBA" id="ARBA00022692"/>
    </source>
</evidence>
<dbReference type="EMBL" id="VSSQ01005585">
    <property type="protein sequence ID" value="MPM29703.1"/>
    <property type="molecule type" value="Genomic_DNA"/>
</dbReference>
<dbReference type="Pfam" id="PF00324">
    <property type="entry name" value="AA_permease"/>
    <property type="match status" value="1"/>
</dbReference>
<feature type="transmembrane region" description="Helical" evidence="5">
    <location>
        <begin position="140"/>
        <end position="168"/>
    </location>
</feature>
<evidence type="ECO:0000256" key="3">
    <source>
        <dbReference type="ARBA" id="ARBA00022989"/>
    </source>
</evidence>
<protein>
    <submittedName>
        <fullName evidence="7">Putative transporter</fullName>
    </submittedName>
</protein>
<evidence type="ECO:0000256" key="4">
    <source>
        <dbReference type="ARBA" id="ARBA00023136"/>
    </source>
</evidence>
<dbReference type="PANTHER" id="PTHR42770">
    <property type="entry name" value="AMINO ACID TRANSPORTER-RELATED"/>
    <property type="match status" value="1"/>
</dbReference>
<dbReference type="Gene3D" id="1.20.1740.10">
    <property type="entry name" value="Amino acid/polyamine transporter I"/>
    <property type="match status" value="1"/>
</dbReference>
<dbReference type="PIRSF" id="PIRSF006060">
    <property type="entry name" value="AA_transporter"/>
    <property type="match status" value="1"/>
</dbReference>
<accession>A0A644YTA2</accession>
<evidence type="ECO:0000313" key="7">
    <source>
        <dbReference type="EMBL" id="MPM29703.1"/>
    </source>
</evidence>
<sequence length="331" mass="35150">MGPAWGFSAGWMFLISKLSAAGVVAIGFGSYFYQLVPLLEPLHYSVLAVVLLTLANLLGVQKAGYINIMIVAVTLLSLLYFILGGIPSVRAVNFEPFAPNGFFGIAESAAILFFAFTGYARIVTLAEEVTEPRKTIPKAVVITIAVAIVLYAAVSFVSVGVMGAGGMATSHSPLQQAAMSVNAPGIELVVTLGASTAMLGVLLSQILGISRMLLAMGRRRDMPVVFEKINKRGVPHIGILFTGLVILAVTLLGSFEFVVRAATFSILLYYGITNLSAIKQPSSEHIYGKFIPWLGLSGCIVMSLSLPLSVIASGLILLATGFLLRRIPRIN</sequence>
<keyword evidence="4 5" id="KW-0472">Membrane</keyword>
<dbReference type="InterPro" id="IPR050367">
    <property type="entry name" value="APC_superfamily"/>
</dbReference>
<feature type="domain" description="Amino acid permease/ SLC12A" evidence="6">
    <location>
        <begin position="2"/>
        <end position="317"/>
    </location>
</feature>
<dbReference type="AlphaFoldDB" id="A0A644YTA2"/>
<feature type="transmembrane region" description="Helical" evidence="5">
    <location>
        <begin position="237"/>
        <end position="270"/>
    </location>
</feature>
<evidence type="ECO:0000259" key="6">
    <source>
        <dbReference type="Pfam" id="PF00324"/>
    </source>
</evidence>
<gene>
    <name evidence="7" type="ORF">SDC9_76243</name>
</gene>
<evidence type="ECO:0000256" key="5">
    <source>
        <dbReference type="SAM" id="Phobius"/>
    </source>
</evidence>
<name>A0A644YTA2_9ZZZZ</name>
<reference evidence="7" key="1">
    <citation type="submission" date="2019-08" db="EMBL/GenBank/DDBJ databases">
        <authorList>
            <person name="Kucharzyk K."/>
            <person name="Murdoch R.W."/>
            <person name="Higgins S."/>
            <person name="Loffler F."/>
        </authorList>
    </citation>
    <scope>NUCLEOTIDE SEQUENCE</scope>
</reference>
<feature type="transmembrane region" description="Helical" evidence="5">
    <location>
        <begin position="290"/>
        <end position="323"/>
    </location>
</feature>
<feature type="transmembrane region" description="Helical" evidence="5">
    <location>
        <begin position="66"/>
        <end position="89"/>
    </location>
</feature>
<dbReference type="GO" id="GO:0016020">
    <property type="term" value="C:membrane"/>
    <property type="evidence" value="ECO:0007669"/>
    <property type="project" value="UniProtKB-SubCell"/>
</dbReference>
<organism evidence="7">
    <name type="scientific">bioreactor metagenome</name>
    <dbReference type="NCBI Taxonomy" id="1076179"/>
    <lineage>
        <taxon>unclassified sequences</taxon>
        <taxon>metagenomes</taxon>
        <taxon>ecological metagenomes</taxon>
    </lineage>
</organism>
<feature type="transmembrane region" description="Helical" evidence="5">
    <location>
        <begin position="101"/>
        <end position="120"/>
    </location>
</feature>
<keyword evidence="3 5" id="KW-1133">Transmembrane helix</keyword>
<evidence type="ECO:0000256" key="1">
    <source>
        <dbReference type="ARBA" id="ARBA00004141"/>
    </source>
</evidence>
<feature type="transmembrane region" description="Helical" evidence="5">
    <location>
        <begin position="188"/>
        <end position="216"/>
    </location>
</feature>
<keyword evidence="2 5" id="KW-0812">Transmembrane</keyword>
<comment type="subcellular location">
    <subcellularLocation>
        <location evidence="1">Membrane</location>
        <topology evidence="1">Multi-pass membrane protein</topology>
    </subcellularLocation>
</comment>
<comment type="caution">
    <text evidence="7">The sequence shown here is derived from an EMBL/GenBank/DDBJ whole genome shotgun (WGS) entry which is preliminary data.</text>
</comment>
<dbReference type="PANTHER" id="PTHR42770:SF7">
    <property type="entry name" value="MEMBRANE PROTEIN"/>
    <property type="match status" value="1"/>
</dbReference>
<feature type="transmembrane region" description="Helical" evidence="5">
    <location>
        <begin position="42"/>
        <end position="59"/>
    </location>
</feature>
<dbReference type="InterPro" id="IPR004841">
    <property type="entry name" value="AA-permease/SLC12A_dom"/>
</dbReference>
<dbReference type="GO" id="GO:0055085">
    <property type="term" value="P:transmembrane transport"/>
    <property type="evidence" value="ECO:0007669"/>
    <property type="project" value="InterPro"/>
</dbReference>